<evidence type="ECO:0000259" key="6">
    <source>
        <dbReference type="PROSITE" id="PS50977"/>
    </source>
</evidence>
<evidence type="ECO:0000256" key="5">
    <source>
        <dbReference type="SAM" id="MobiDB-lite"/>
    </source>
</evidence>
<feature type="region of interest" description="Disordered" evidence="5">
    <location>
        <begin position="291"/>
        <end position="319"/>
    </location>
</feature>
<dbReference type="InterPro" id="IPR036271">
    <property type="entry name" value="Tet_transcr_reg_TetR-rel_C_sf"/>
</dbReference>
<dbReference type="GO" id="GO:0000976">
    <property type="term" value="F:transcription cis-regulatory region binding"/>
    <property type="evidence" value="ECO:0007669"/>
    <property type="project" value="TreeGrafter"/>
</dbReference>
<evidence type="ECO:0000256" key="3">
    <source>
        <dbReference type="ARBA" id="ARBA00023163"/>
    </source>
</evidence>
<keyword evidence="2 4" id="KW-0238">DNA-binding</keyword>
<dbReference type="Proteomes" id="UP000198822">
    <property type="component" value="Chromosome I"/>
</dbReference>
<dbReference type="SUPFAM" id="SSF48498">
    <property type="entry name" value="Tetracyclin repressor-like, C-terminal domain"/>
    <property type="match status" value="1"/>
</dbReference>
<dbReference type="PANTHER" id="PTHR30055">
    <property type="entry name" value="HTH-TYPE TRANSCRIPTIONAL REGULATOR RUTR"/>
    <property type="match status" value="1"/>
</dbReference>
<keyword evidence="3" id="KW-0804">Transcription</keyword>
<dbReference type="GO" id="GO:0003700">
    <property type="term" value="F:DNA-binding transcription factor activity"/>
    <property type="evidence" value="ECO:0007669"/>
    <property type="project" value="TreeGrafter"/>
</dbReference>
<dbReference type="PANTHER" id="PTHR30055:SF151">
    <property type="entry name" value="TRANSCRIPTIONAL REGULATORY PROTEIN"/>
    <property type="match status" value="1"/>
</dbReference>
<dbReference type="SUPFAM" id="SSF46689">
    <property type="entry name" value="Homeodomain-like"/>
    <property type="match status" value="1"/>
</dbReference>
<organism evidence="7 8">
    <name type="scientific">Agrococcus jejuensis</name>
    <dbReference type="NCBI Taxonomy" id="399736"/>
    <lineage>
        <taxon>Bacteria</taxon>
        <taxon>Bacillati</taxon>
        <taxon>Actinomycetota</taxon>
        <taxon>Actinomycetes</taxon>
        <taxon>Micrococcales</taxon>
        <taxon>Microbacteriaceae</taxon>
        <taxon>Agrococcus</taxon>
    </lineage>
</organism>
<dbReference type="Gene3D" id="1.10.357.10">
    <property type="entry name" value="Tetracycline Repressor, domain 2"/>
    <property type="match status" value="1"/>
</dbReference>
<protein>
    <submittedName>
        <fullName evidence="7">Regulatory protein, tetR family</fullName>
    </submittedName>
</protein>
<dbReference type="InterPro" id="IPR004111">
    <property type="entry name" value="Repressor_TetR_C"/>
</dbReference>
<feature type="domain" description="HTH tetR-type" evidence="6">
    <location>
        <begin position="36"/>
        <end position="96"/>
    </location>
</feature>
<evidence type="ECO:0000256" key="2">
    <source>
        <dbReference type="ARBA" id="ARBA00023125"/>
    </source>
</evidence>
<dbReference type="STRING" id="399736.SAMN04489720_0733"/>
<feature type="DNA-binding region" description="H-T-H motif" evidence="4">
    <location>
        <begin position="59"/>
        <end position="78"/>
    </location>
</feature>
<evidence type="ECO:0000256" key="4">
    <source>
        <dbReference type="PROSITE-ProRule" id="PRU00335"/>
    </source>
</evidence>
<dbReference type="EMBL" id="LT629695">
    <property type="protein sequence ID" value="SDH29459.1"/>
    <property type="molecule type" value="Genomic_DNA"/>
</dbReference>
<dbReference type="InterPro" id="IPR009057">
    <property type="entry name" value="Homeodomain-like_sf"/>
</dbReference>
<evidence type="ECO:0000313" key="7">
    <source>
        <dbReference type="EMBL" id="SDH29459.1"/>
    </source>
</evidence>
<dbReference type="OrthoDB" id="2570341at2"/>
<keyword evidence="1" id="KW-0805">Transcription regulation</keyword>
<gene>
    <name evidence="7" type="ORF">SAMN04489720_0733</name>
</gene>
<keyword evidence="8" id="KW-1185">Reference proteome</keyword>
<dbReference type="Pfam" id="PF02909">
    <property type="entry name" value="TetR_C_1"/>
    <property type="match status" value="1"/>
</dbReference>
<dbReference type="InterPro" id="IPR001647">
    <property type="entry name" value="HTH_TetR"/>
</dbReference>
<dbReference type="AlphaFoldDB" id="A0A1G8B891"/>
<evidence type="ECO:0000313" key="8">
    <source>
        <dbReference type="Proteomes" id="UP000198822"/>
    </source>
</evidence>
<dbReference type="Pfam" id="PF00440">
    <property type="entry name" value="TetR_N"/>
    <property type="match status" value="1"/>
</dbReference>
<evidence type="ECO:0000256" key="1">
    <source>
        <dbReference type="ARBA" id="ARBA00023015"/>
    </source>
</evidence>
<dbReference type="RefSeq" id="WP_092502536.1">
    <property type="nucleotide sequence ID" value="NZ_LT629695.1"/>
</dbReference>
<accession>A0A1G8B891</accession>
<reference evidence="8" key="1">
    <citation type="submission" date="2016-10" db="EMBL/GenBank/DDBJ databases">
        <authorList>
            <person name="Varghese N."/>
            <person name="Submissions S."/>
        </authorList>
    </citation>
    <scope>NUCLEOTIDE SEQUENCE [LARGE SCALE GENOMIC DNA]</scope>
    <source>
        <strain evidence="8">DSM 22002</strain>
    </source>
</reference>
<dbReference type="PROSITE" id="PS50977">
    <property type="entry name" value="HTH_TETR_2"/>
    <property type="match status" value="1"/>
</dbReference>
<dbReference type="InterPro" id="IPR050109">
    <property type="entry name" value="HTH-type_TetR-like_transc_reg"/>
</dbReference>
<proteinExistence type="predicted"/>
<name>A0A1G8B891_9MICO</name>
<dbReference type="GO" id="GO:0045892">
    <property type="term" value="P:negative regulation of DNA-templated transcription"/>
    <property type="evidence" value="ECO:0007669"/>
    <property type="project" value="InterPro"/>
</dbReference>
<dbReference type="Gene3D" id="1.10.10.60">
    <property type="entry name" value="Homeodomain-like"/>
    <property type="match status" value="1"/>
</dbReference>
<sequence>MSRPSSVPTPGAPTLPHAVAIAWGVAELPQRGPKRELSTERIVEAAIVIADADGIEAVSMGRVATALGFTPMSLYRYVTGKDDLLLLMVDRASEIHSPPADGGWRTRLRTWATYVRAGYQAHPWLASMPPSATPTTPNRLAILDGALGAMDELRLPDESKVSIALLLMGYIGLFGESGHETRIDDDMRGALRELVTVERFPHLAAAVQEGILDEPLASTDRAFFFGLNRLLDGLQAWIDRGGHDDAAIDRIPPGVVADRKVKDTMKAVREAEARLAEARREAQKVAERAIEREAAAEERTREREAKAQEKADAKARKRS</sequence>